<comment type="caution">
    <text evidence="1">The sequence shown here is derived from an EMBL/GenBank/DDBJ whole genome shotgun (WGS) entry which is preliminary data.</text>
</comment>
<protein>
    <recommendedName>
        <fullName evidence="3">Lipoprotein</fullName>
    </recommendedName>
</protein>
<accession>A0A1T0ARZ5</accession>
<dbReference type="RefSeq" id="WP_078236814.1">
    <property type="nucleotide sequence ID" value="NZ_MUYA01000007.1"/>
</dbReference>
<dbReference type="PROSITE" id="PS51257">
    <property type="entry name" value="PROKAR_LIPOPROTEIN"/>
    <property type="match status" value="1"/>
</dbReference>
<evidence type="ECO:0000313" key="1">
    <source>
        <dbReference type="EMBL" id="OOR99166.1"/>
    </source>
</evidence>
<evidence type="ECO:0000313" key="2">
    <source>
        <dbReference type="Proteomes" id="UP000190867"/>
    </source>
</evidence>
<reference evidence="1 2" key="1">
    <citation type="submission" date="2017-02" db="EMBL/GenBank/DDBJ databases">
        <title>Draft genome sequence of Haemophilus paracuniculus CCUG 43573 type strain.</title>
        <authorList>
            <person name="Engstrom-Jakobsson H."/>
            <person name="Salva-Serra F."/>
            <person name="Thorell K."/>
            <person name="Gonzales-Siles L."/>
            <person name="Karlsson R."/>
            <person name="Boulund F."/>
            <person name="Engstrand L."/>
            <person name="Kristiansson E."/>
            <person name="Moore E."/>
        </authorList>
    </citation>
    <scope>NUCLEOTIDE SEQUENCE [LARGE SCALE GENOMIC DNA]</scope>
    <source>
        <strain evidence="1 2">CCUG 43573</strain>
    </source>
</reference>
<dbReference type="EMBL" id="MUYA01000007">
    <property type="protein sequence ID" value="OOR99166.1"/>
    <property type="molecule type" value="Genomic_DNA"/>
</dbReference>
<evidence type="ECO:0008006" key="3">
    <source>
        <dbReference type="Google" id="ProtNLM"/>
    </source>
</evidence>
<dbReference type="OrthoDB" id="5690882at2"/>
<organism evidence="1 2">
    <name type="scientific">Haemophilus paracuniculus</name>
    <dbReference type="NCBI Taxonomy" id="734"/>
    <lineage>
        <taxon>Bacteria</taxon>
        <taxon>Pseudomonadati</taxon>
        <taxon>Pseudomonadota</taxon>
        <taxon>Gammaproteobacteria</taxon>
        <taxon>Pasteurellales</taxon>
        <taxon>Pasteurellaceae</taxon>
        <taxon>Haemophilus</taxon>
    </lineage>
</organism>
<proteinExistence type="predicted"/>
<sequence length="101" mass="11115">MKKLMLCAIPLVLAGCATPDQQSSVPMDMKAVQEYQQRVASGKTITAENPAVQEVLNQSDNRSKVQVIKRAYPAVYPTFGVGYGWGRGRYHSGIGLGYPYY</sequence>
<dbReference type="STRING" id="734.B0187_05260"/>
<gene>
    <name evidence="1" type="ORF">B0187_05260</name>
</gene>
<name>A0A1T0ARZ5_9PAST</name>
<dbReference type="AlphaFoldDB" id="A0A1T0ARZ5"/>
<dbReference type="Proteomes" id="UP000190867">
    <property type="component" value="Unassembled WGS sequence"/>
</dbReference>
<keyword evidence="2" id="KW-1185">Reference proteome</keyword>